<dbReference type="PANTHER" id="PTHR35038:SF8">
    <property type="entry name" value="C-TYPE POLYHEME CYTOCHROME OMCC"/>
    <property type="match status" value="1"/>
</dbReference>
<evidence type="ECO:0000256" key="3">
    <source>
        <dbReference type="SAM" id="Phobius"/>
    </source>
</evidence>
<dbReference type="Gene3D" id="1.25.40.10">
    <property type="entry name" value="Tetratricopeptide repeat domain"/>
    <property type="match status" value="1"/>
</dbReference>
<comment type="caution">
    <text evidence="4">The sequence shown here is derived from an EMBL/GenBank/DDBJ whole genome shotgun (WGS) entry which is preliminary data.</text>
</comment>
<dbReference type="Proteomes" id="UP000326570">
    <property type="component" value="Unassembled WGS sequence"/>
</dbReference>
<gene>
    <name evidence="4" type="ORF">F0P94_04155</name>
</gene>
<protein>
    <submittedName>
        <fullName evidence="4">Tetratricopeptide repeat protein</fullName>
    </submittedName>
</protein>
<dbReference type="Gene3D" id="1.10.1130.10">
    <property type="entry name" value="Flavocytochrome C3, Chain A"/>
    <property type="match status" value="1"/>
</dbReference>
<proteinExistence type="predicted"/>
<feature type="transmembrane region" description="Helical" evidence="3">
    <location>
        <begin position="12"/>
        <end position="29"/>
    </location>
</feature>
<accession>A0A5N1J220</accession>
<organism evidence="4 5">
    <name type="scientific">Adhaeribacter soli</name>
    <dbReference type="NCBI Taxonomy" id="2607655"/>
    <lineage>
        <taxon>Bacteria</taxon>
        <taxon>Pseudomonadati</taxon>
        <taxon>Bacteroidota</taxon>
        <taxon>Cytophagia</taxon>
        <taxon>Cytophagales</taxon>
        <taxon>Hymenobacteraceae</taxon>
        <taxon>Adhaeribacter</taxon>
    </lineage>
</organism>
<keyword evidence="3" id="KW-1133">Transmembrane helix</keyword>
<sequence>MKAGLKWSSRQWAVLLTVILFFSACIFIGCSQNDSKSEEKTAAAQSPYLNHSPEVHYTGMKSCVSCHQDIYQSYLETGKGRSFHVPSRDNIIENFEAKPVYDKFSDLSYRAFWRGPDMYIAEFRLQGRDTVHYRAEKVDYVIGSGNQTRTYLYEINGYFYEMPLTWYVGKKIWDLSPGYENGHNTGFNRTIGQQCMECHNSGSQFVANSVNKFTTVGLGISCEKCHGPGEAHVKLMQAGSKESIKNSIDYSIVNPRNLPVQLQFDVCRQCHLEGITVPKPNKNLVDFRPGMPLASFAEVFIPVASMNTPEFGFASHAERLQQSPCFIGSGEKLTCNTCHDPHKALKGNSLLFYDEKCQGCHEPKKLIDPHKNVKLEGKNCVTCHMPKSGTTDIPHVSSTDHFIRKKPETQPITVSKNKLVSFKSFTSNENLTDSDRSHILANMLYFEQQEQNPEYLARIVQFQKNLDLDDQIKLAYLQQTTPQPEWHNLTPDQISNPYTAFYLSQLFKNEPQKAISFAQKSTQLAPANLDFRMQLAELYDNFEQKQLAEENYQQVLQMQPLYKRALLNLGFLYMQNGDYQQAMALTNKAILSDPNYIRAYENRINLLLQTGNFQQGLSELNNLIRKFPQNSTYKELKSRVEEAMNNG</sequence>
<dbReference type="Gene3D" id="3.90.10.10">
    <property type="entry name" value="Cytochrome C3"/>
    <property type="match status" value="1"/>
</dbReference>
<dbReference type="PROSITE" id="PS50293">
    <property type="entry name" value="TPR_REGION"/>
    <property type="match status" value="1"/>
</dbReference>
<dbReference type="PROSITE" id="PS51257">
    <property type="entry name" value="PROKAR_LIPOPROTEIN"/>
    <property type="match status" value="1"/>
</dbReference>
<dbReference type="EMBL" id="VTWT01000002">
    <property type="protein sequence ID" value="KAA9340629.1"/>
    <property type="molecule type" value="Genomic_DNA"/>
</dbReference>
<reference evidence="4 5" key="1">
    <citation type="submission" date="2019-09" db="EMBL/GenBank/DDBJ databases">
        <title>Genome sequence of Adhaeribacter sp. M2.</title>
        <authorList>
            <person name="Srinivasan S."/>
        </authorList>
    </citation>
    <scope>NUCLEOTIDE SEQUENCE [LARGE SCALE GENOMIC DNA]</scope>
    <source>
        <strain evidence="4 5">M2</strain>
    </source>
</reference>
<name>A0A5N1J220_9BACT</name>
<keyword evidence="3" id="KW-0472">Membrane</keyword>
<keyword evidence="5" id="KW-1185">Reference proteome</keyword>
<keyword evidence="1" id="KW-0732">Signal</keyword>
<dbReference type="InterPro" id="IPR011990">
    <property type="entry name" value="TPR-like_helical_dom_sf"/>
</dbReference>
<dbReference type="PANTHER" id="PTHR35038">
    <property type="entry name" value="DISSIMILATORY SULFITE REDUCTASE SIRA"/>
    <property type="match status" value="1"/>
</dbReference>
<dbReference type="CDD" id="cd08168">
    <property type="entry name" value="Cytochrom_C3"/>
    <property type="match status" value="1"/>
</dbReference>
<dbReference type="Pfam" id="PF14559">
    <property type="entry name" value="TPR_19"/>
    <property type="match status" value="1"/>
</dbReference>
<dbReference type="SUPFAM" id="SSF48695">
    <property type="entry name" value="Multiheme cytochromes"/>
    <property type="match status" value="1"/>
</dbReference>
<dbReference type="SMART" id="SM00028">
    <property type="entry name" value="TPR"/>
    <property type="match status" value="3"/>
</dbReference>
<evidence type="ECO:0000256" key="2">
    <source>
        <dbReference type="PROSITE-ProRule" id="PRU00339"/>
    </source>
</evidence>
<dbReference type="SUPFAM" id="SSF48452">
    <property type="entry name" value="TPR-like"/>
    <property type="match status" value="1"/>
</dbReference>
<keyword evidence="3" id="KW-0812">Transmembrane</keyword>
<keyword evidence="2" id="KW-0802">TPR repeat</keyword>
<evidence type="ECO:0000256" key="1">
    <source>
        <dbReference type="ARBA" id="ARBA00022729"/>
    </source>
</evidence>
<dbReference type="InterPro" id="IPR051829">
    <property type="entry name" value="Multiheme_Cytochr_ET"/>
</dbReference>
<dbReference type="RefSeq" id="WP_150902556.1">
    <property type="nucleotide sequence ID" value="NZ_VTWT01000002.1"/>
</dbReference>
<evidence type="ECO:0000313" key="5">
    <source>
        <dbReference type="Proteomes" id="UP000326570"/>
    </source>
</evidence>
<dbReference type="PROSITE" id="PS50005">
    <property type="entry name" value="TPR"/>
    <property type="match status" value="1"/>
</dbReference>
<dbReference type="InterPro" id="IPR036280">
    <property type="entry name" value="Multihaem_cyt_sf"/>
</dbReference>
<evidence type="ECO:0000313" key="4">
    <source>
        <dbReference type="EMBL" id="KAA9340629.1"/>
    </source>
</evidence>
<dbReference type="AlphaFoldDB" id="A0A5N1J220"/>
<dbReference type="InterPro" id="IPR019734">
    <property type="entry name" value="TPR_rpt"/>
</dbReference>
<feature type="repeat" description="TPR" evidence="2">
    <location>
        <begin position="563"/>
        <end position="596"/>
    </location>
</feature>